<organism evidence="7">
    <name type="scientific">Arabidopsis lyrata subsp. lyrata</name>
    <name type="common">Lyre-leaved rock-cress</name>
    <dbReference type="NCBI Taxonomy" id="81972"/>
    <lineage>
        <taxon>Eukaryota</taxon>
        <taxon>Viridiplantae</taxon>
        <taxon>Streptophyta</taxon>
        <taxon>Embryophyta</taxon>
        <taxon>Tracheophyta</taxon>
        <taxon>Spermatophyta</taxon>
        <taxon>Magnoliopsida</taxon>
        <taxon>eudicotyledons</taxon>
        <taxon>Gunneridae</taxon>
        <taxon>Pentapetalae</taxon>
        <taxon>rosids</taxon>
        <taxon>malvids</taxon>
        <taxon>Brassicales</taxon>
        <taxon>Brassicaceae</taxon>
        <taxon>Camelineae</taxon>
        <taxon>Arabidopsis</taxon>
    </lineage>
</organism>
<dbReference type="AlphaFoldDB" id="D7LLF2"/>
<evidence type="ECO:0000256" key="3">
    <source>
        <dbReference type="ARBA" id="ARBA00023125"/>
    </source>
</evidence>
<dbReference type="InterPro" id="IPR015300">
    <property type="entry name" value="DNA-bd_pseudobarrel_sf"/>
</dbReference>
<dbReference type="Gramene" id="scaffold_401475.1">
    <property type="protein sequence ID" value="scaffold_401475.1"/>
    <property type="gene ID" value="scaffold_401475.1"/>
</dbReference>
<dbReference type="SUPFAM" id="SSF101936">
    <property type="entry name" value="DNA-binding pseudobarrel domain"/>
    <property type="match status" value="1"/>
</dbReference>
<sequence length="129" mass="15256">MARTELCRDKPFDPSHPLNIRVKLKASDTGLSNTLTMPKELVEKNLFPWFSKHRCVKLSQHDSVQLVDLFEYDSKITTTLTMKKEKDGNFKFYGWNNILDQRKFKTGDIIGFWWDKFYDRLNFELLSSA</sequence>
<keyword evidence="4" id="KW-0804">Transcription</keyword>
<dbReference type="EMBL" id="GL348716">
    <property type="protein sequence ID" value="EFH55501.1"/>
    <property type="molecule type" value="Genomic_DNA"/>
</dbReference>
<comment type="subcellular location">
    <subcellularLocation>
        <location evidence="1">Nucleus</location>
    </subcellularLocation>
</comment>
<dbReference type="Proteomes" id="UP000008694">
    <property type="component" value="Unassembled WGS sequence"/>
</dbReference>
<evidence type="ECO:0008006" key="8">
    <source>
        <dbReference type="Google" id="ProtNLM"/>
    </source>
</evidence>
<evidence type="ECO:0000313" key="7">
    <source>
        <dbReference type="Proteomes" id="UP000008694"/>
    </source>
</evidence>
<proteinExistence type="predicted"/>
<gene>
    <name evidence="6" type="ORF">ARALYDRAFT_901974</name>
</gene>
<dbReference type="GO" id="GO:0003677">
    <property type="term" value="F:DNA binding"/>
    <property type="evidence" value="ECO:0007669"/>
    <property type="project" value="UniProtKB-KW"/>
</dbReference>
<dbReference type="Gene3D" id="2.40.330.10">
    <property type="entry name" value="DNA-binding pseudobarrel domain"/>
    <property type="match status" value="1"/>
</dbReference>
<dbReference type="InterPro" id="IPR051442">
    <property type="entry name" value="B3_domain"/>
</dbReference>
<keyword evidence="2" id="KW-0805">Transcription regulation</keyword>
<accession>D7LLF2</accession>
<protein>
    <recommendedName>
        <fullName evidence="8">TF-B3 domain-containing protein</fullName>
    </recommendedName>
</protein>
<dbReference type="GO" id="GO:0005634">
    <property type="term" value="C:nucleus"/>
    <property type="evidence" value="ECO:0007669"/>
    <property type="project" value="UniProtKB-SubCell"/>
</dbReference>
<evidence type="ECO:0000256" key="2">
    <source>
        <dbReference type="ARBA" id="ARBA00023015"/>
    </source>
</evidence>
<keyword evidence="3" id="KW-0238">DNA-binding</keyword>
<dbReference type="HOGENOM" id="CLU_1951761_0_0_1"/>
<keyword evidence="7" id="KW-1185">Reference proteome</keyword>
<dbReference type="PANTHER" id="PTHR34269:SF21">
    <property type="entry name" value="GENOME ASSEMBLY, CHROMOSOME: A02"/>
    <property type="match status" value="1"/>
</dbReference>
<evidence type="ECO:0000313" key="6">
    <source>
        <dbReference type="EMBL" id="EFH55501.1"/>
    </source>
</evidence>
<evidence type="ECO:0000256" key="4">
    <source>
        <dbReference type="ARBA" id="ARBA00023163"/>
    </source>
</evidence>
<evidence type="ECO:0000256" key="5">
    <source>
        <dbReference type="ARBA" id="ARBA00023242"/>
    </source>
</evidence>
<keyword evidence="5" id="KW-0539">Nucleus</keyword>
<dbReference type="PANTHER" id="PTHR34269">
    <property type="entry name" value="TRANSCRIPTION FACTOR B3-DOMAIN FAMILY-RELATED"/>
    <property type="match status" value="1"/>
</dbReference>
<evidence type="ECO:0000256" key="1">
    <source>
        <dbReference type="ARBA" id="ARBA00004123"/>
    </source>
</evidence>
<reference evidence="7" key="1">
    <citation type="journal article" date="2011" name="Nat. Genet.">
        <title>The Arabidopsis lyrata genome sequence and the basis of rapid genome size change.</title>
        <authorList>
            <person name="Hu T.T."/>
            <person name="Pattyn P."/>
            <person name="Bakker E.G."/>
            <person name="Cao J."/>
            <person name="Cheng J.-F."/>
            <person name="Clark R.M."/>
            <person name="Fahlgren N."/>
            <person name="Fawcett J.A."/>
            <person name="Grimwood J."/>
            <person name="Gundlach H."/>
            <person name="Haberer G."/>
            <person name="Hollister J.D."/>
            <person name="Ossowski S."/>
            <person name="Ottilar R.P."/>
            <person name="Salamov A.A."/>
            <person name="Schneeberger K."/>
            <person name="Spannagl M."/>
            <person name="Wang X."/>
            <person name="Yang L."/>
            <person name="Nasrallah M.E."/>
            <person name="Bergelson J."/>
            <person name="Carrington J.C."/>
            <person name="Gaut B.S."/>
            <person name="Schmutz J."/>
            <person name="Mayer K.F.X."/>
            <person name="Van de Peer Y."/>
            <person name="Grigoriev I.V."/>
            <person name="Nordborg M."/>
            <person name="Weigel D."/>
            <person name="Guo Y.-L."/>
        </authorList>
    </citation>
    <scope>NUCLEOTIDE SEQUENCE [LARGE SCALE GENOMIC DNA]</scope>
    <source>
        <strain evidence="7">cv. MN47</strain>
    </source>
</reference>
<name>D7LLF2_ARALL</name>